<evidence type="ECO:0000256" key="3">
    <source>
        <dbReference type="ARBA" id="ARBA00022676"/>
    </source>
</evidence>
<dbReference type="PANTHER" id="PTHR33908">
    <property type="entry name" value="MANNOSYLTRANSFERASE YKCB-RELATED"/>
    <property type="match status" value="1"/>
</dbReference>
<dbReference type="Pfam" id="PF13231">
    <property type="entry name" value="PMT_2"/>
    <property type="match status" value="1"/>
</dbReference>
<evidence type="ECO:0000259" key="11">
    <source>
        <dbReference type="Pfam" id="PF24878"/>
    </source>
</evidence>
<feature type="transmembrane region" description="Helical" evidence="9">
    <location>
        <begin position="358"/>
        <end position="377"/>
    </location>
</feature>
<dbReference type="InterPro" id="IPR050297">
    <property type="entry name" value="LipidA_mod_glycosyltrf_83"/>
</dbReference>
<comment type="subcellular location">
    <subcellularLocation>
        <location evidence="1">Cell membrane</location>
        <topology evidence="1">Multi-pass membrane protein</topology>
    </subcellularLocation>
</comment>
<evidence type="ECO:0000256" key="5">
    <source>
        <dbReference type="ARBA" id="ARBA00022692"/>
    </source>
</evidence>
<keyword evidence="2" id="KW-1003">Cell membrane</keyword>
<keyword evidence="3" id="KW-0328">Glycosyltransferase</keyword>
<sequence length="676" mass="69104">MTAIAAETAALPAHRRYRRVTPGRVGLAALLAGTAALYLVGLGASGWANAYYAASAQAGASSWEAFLYGSSDAANAITVDKTPAFLWVMSLSVRLFGLDTWSLLVPQALAGVASVAVLYAAVRRWFGVAAGLLAGVVLALTPVATLMFRFDNPDALLVLLLTGAGYASLRALEGNGGRWLALAGALLGFGFLTKMLQALILVPVVVAVHLLAGAGRPWRRIRDLLLGGLALLVAGGWWVAVVELVPAAHRPYVGGTQHNSVLELTFGYNGFGRLTGDETGGLGNTNADAGPWRLFGSEMGGQIGWLLPAALILLVAVVWLAGRAPRTDRTRAMVLLWGGALVLTGAVFSLSSGIIHPYYTVALAPAIAALVAIGTVVCARRARVVLAATVAVTAVWAYVLLDRVSGWQPWLRWSIVGVGLVAALLLAAADRLSKRLVELVAMVALASGLAGPFAFSLATAATPHTGALPSAGPAGFGLGTGPGGGRGGFGNGGAGAGGRPGQNPAGSHSNAQNPHANGNARNPNARGSGGGNVNGPGGQGFVRRGGQAPTGGGRMGGSMGGLLDAGTPDAAVTRLLRAHHSRYTWVAATIGSNNAASYQLASRYPVMAVGGFNGTDAYPSLAAFEKLVAAGRIHWFIAGALTGSGSGSQSPQRIQHWVQQHYPARTVAGVTLYDLS</sequence>
<dbReference type="InterPro" id="IPR056785">
    <property type="entry name" value="YkcA/B-like_C"/>
</dbReference>
<proteinExistence type="predicted"/>
<feature type="transmembrane region" description="Helical" evidence="9">
    <location>
        <begin position="384"/>
        <end position="401"/>
    </location>
</feature>
<evidence type="ECO:0000256" key="1">
    <source>
        <dbReference type="ARBA" id="ARBA00004651"/>
    </source>
</evidence>
<evidence type="ECO:0000259" key="10">
    <source>
        <dbReference type="Pfam" id="PF13231"/>
    </source>
</evidence>
<dbReference type="InterPro" id="IPR038731">
    <property type="entry name" value="RgtA/B/C-like"/>
</dbReference>
<keyword evidence="13" id="KW-1185">Reference proteome</keyword>
<feature type="compositionally biased region" description="Gly residues" evidence="8">
    <location>
        <begin position="548"/>
        <end position="560"/>
    </location>
</feature>
<feature type="transmembrane region" description="Helical" evidence="9">
    <location>
        <begin position="25"/>
        <end position="48"/>
    </location>
</feature>
<feature type="transmembrane region" description="Helical" evidence="9">
    <location>
        <begin position="303"/>
        <end position="322"/>
    </location>
</feature>
<dbReference type="Pfam" id="PF24878">
    <property type="entry name" value="YkcB_C"/>
    <property type="match status" value="1"/>
</dbReference>
<feature type="transmembrane region" description="Helical" evidence="9">
    <location>
        <begin position="224"/>
        <end position="242"/>
    </location>
</feature>
<keyword evidence="7 9" id="KW-0472">Membrane</keyword>
<keyword evidence="6 9" id="KW-1133">Transmembrane helix</keyword>
<organism evidence="12 13">
    <name type="scientific">Actinocatenispora comari</name>
    <dbReference type="NCBI Taxonomy" id="2807577"/>
    <lineage>
        <taxon>Bacteria</taxon>
        <taxon>Bacillati</taxon>
        <taxon>Actinomycetota</taxon>
        <taxon>Actinomycetes</taxon>
        <taxon>Micromonosporales</taxon>
        <taxon>Micromonosporaceae</taxon>
        <taxon>Actinocatenispora</taxon>
    </lineage>
</organism>
<feature type="compositionally biased region" description="Gly residues" evidence="8">
    <location>
        <begin position="477"/>
        <end position="500"/>
    </location>
</feature>
<accession>A0A8J4ELS5</accession>
<evidence type="ECO:0000256" key="2">
    <source>
        <dbReference type="ARBA" id="ARBA00022475"/>
    </source>
</evidence>
<dbReference type="AlphaFoldDB" id="A0A8J4ELS5"/>
<keyword evidence="5 9" id="KW-0812">Transmembrane</keyword>
<evidence type="ECO:0000313" key="12">
    <source>
        <dbReference type="EMBL" id="GIL25914.1"/>
    </source>
</evidence>
<protein>
    <submittedName>
        <fullName evidence="12">Glycosyl transferase</fullName>
    </submittedName>
</protein>
<dbReference type="GO" id="GO:0009103">
    <property type="term" value="P:lipopolysaccharide biosynthetic process"/>
    <property type="evidence" value="ECO:0007669"/>
    <property type="project" value="UniProtKB-ARBA"/>
</dbReference>
<feature type="transmembrane region" description="Helical" evidence="9">
    <location>
        <begin position="436"/>
        <end position="455"/>
    </location>
</feature>
<keyword evidence="4 12" id="KW-0808">Transferase</keyword>
<feature type="transmembrane region" description="Helical" evidence="9">
    <location>
        <begin position="101"/>
        <end position="122"/>
    </location>
</feature>
<evidence type="ECO:0000256" key="9">
    <source>
        <dbReference type="SAM" id="Phobius"/>
    </source>
</evidence>
<dbReference type="RefSeq" id="WP_207123513.1">
    <property type="nucleotide sequence ID" value="NZ_BOPO01000013.1"/>
</dbReference>
<evidence type="ECO:0000256" key="4">
    <source>
        <dbReference type="ARBA" id="ARBA00022679"/>
    </source>
</evidence>
<feature type="transmembrane region" description="Helical" evidence="9">
    <location>
        <begin position="129"/>
        <end position="150"/>
    </location>
</feature>
<dbReference type="GO" id="GO:0010041">
    <property type="term" value="P:response to iron(III) ion"/>
    <property type="evidence" value="ECO:0007669"/>
    <property type="project" value="TreeGrafter"/>
</dbReference>
<reference evidence="13" key="1">
    <citation type="journal article" date="2021" name="Int. J. Syst. Evol. Microbiol.">
        <title>Actinocatenispora comari sp. nov., an endophytic actinomycete isolated from aerial parts of Comarum salesowianum.</title>
        <authorList>
            <person name="Oyunbileg N."/>
            <person name="Iizaka Y."/>
            <person name="Hamada M."/>
            <person name="Davaapurev B.O."/>
            <person name="Fukumoto A."/>
            <person name="Tsetseg B."/>
            <person name="Kato F."/>
            <person name="Tamura T."/>
            <person name="Batkhuu J."/>
            <person name="Anzai Y."/>
        </authorList>
    </citation>
    <scope>NUCLEOTIDE SEQUENCE [LARGE SCALE GENOMIC DNA]</scope>
    <source>
        <strain evidence="13">NUM-2625</strain>
    </source>
</reference>
<gene>
    <name evidence="12" type="ORF">NUM_11680</name>
</gene>
<dbReference type="GO" id="GO:0005886">
    <property type="term" value="C:plasma membrane"/>
    <property type="evidence" value="ECO:0007669"/>
    <property type="project" value="UniProtKB-SubCell"/>
</dbReference>
<feature type="transmembrane region" description="Helical" evidence="9">
    <location>
        <begin position="179"/>
        <end position="212"/>
    </location>
</feature>
<comment type="caution">
    <text evidence="12">The sequence shown here is derived from an EMBL/GenBank/DDBJ whole genome shotgun (WGS) entry which is preliminary data.</text>
</comment>
<feature type="domain" description="Putative mannosyltransferase YkcA/B-like C-terminal" evidence="11">
    <location>
        <begin position="573"/>
        <end position="661"/>
    </location>
</feature>
<feature type="domain" description="Glycosyltransferase RgtA/B/C/D-like" evidence="10">
    <location>
        <begin position="80"/>
        <end position="233"/>
    </location>
</feature>
<dbReference type="GO" id="GO:0016763">
    <property type="term" value="F:pentosyltransferase activity"/>
    <property type="evidence" value="ECO:0007669"/>
    <property type="project" value="TreeGrafter"/>
</dbReference>
<feature type="transmembrane region" description="Helical" evidence="9">
    <location>
        <begin position="334"/>
        <end position="352"/>
    </location>
</feature>
<dbReference type="Proteomes" id="UP000614996">
    <property type="component" value="Unassembled WGS sequence"/>
</dbReference>
<dbReference type="PANTHER" id="PTHR33908:SF3">
    <property type="entry name" value="UNDECAPRENYL PHOSPHATE-ALPHA-4-AMINO-4-DEOXY-L-ARABINOSE ARABINOSYL TRANSFERASE"/>
    <property type="match status" value="1"/>
</dbReference>
<feature type="compositionally biased region" description="Low complexity" evidence="8">
    <location>
        <begin position="513"/>
        <end position="526"/>
    </location>
</feature>
<name>A0A8J4ELS5_9ACTN</name>
<evidence type="ECO:0000256" key="7">
    <source>
        <dbReference type="ARBA" id="ARBA00023136"/>
    </source>
</evidence>
<dbReference type="EMBL" id="BOPO01000013">
    <property type="protein sequence ID" value="GIL25914.1"/>
    <property type="molecule type" value="Genomic_DNA"/>
</dbReference>
<feature type="region of interest" description="Disordered" evidence="8">
    <location>
        <begin position="477"/>
        <end position="562"/>
    </location>
</feature>
<evidence type="ECO:0000313" key="13">
    <source>
        <dbReference type="Proteomes" id="UP000614996"/>
    </source>
</evidence>
<evidence type="ECO:0000256" key="6">
    <source>
        <dbReference type="ARBA" id="ARBA00022989"/>
    </source>
</evidence>
<feature type="transmembrane region" description="Helical" evidence="9">
    <location>
        <begin position="413"/>
        <end position="429"/>
    </location>
</feature>
<evidence type="ECO:0000256" key="8">
    <source>
        <dbReference type="SAM" id="MobiDB-lite"/>
    </source>
</evidence>
<feature type="compositionally biased region" description="Gly residues" evidence="8">
    <location>
        <begin position="527"/>
        <end position="540"/>
    </location>
</feature>